<dbReference type="Proteomes" id="UP000646827">
    <property type="component" value="Unassembled WGS sequence"/>
</dbReference>
<protein>
    <submittedName>
        <fullName evidence="2">Uncharacterized protein</fullName>
    </submittedName>
</protein>
<name>A0A8H7VM31_9FUNG</name>
<feature type="region of interest" description="Disordered" evidence="1">
    <location>
        <begin position="212"/>
        <end position="242"/>
    </location>
</feature>
<evidence type="ECO:0000256" key="1">
    <source>
        <dbReference type="SAM" id="MobiDB-lite"/>
    </source>
</evidence>
<sequence length="242" mass="27232">MAAATEKVIRHQKATTTVHPIKSEDLTASQFASYAGIKIQHEDNWDEENVDSDNDDEEEEEEEDDDEVDDEVVPSISMTMVLQSSVGLGMTGVPLARSCSDRGGTRNKSAPRIWDSEFWQQETTTTLDNNKTKMMKTTDTTNVMITTKQSHPQPTSIMMTPAQSYASTTSSTSTYSVLSEYSNMSSTNDVPQLVRSRPSVIHKGRFKIVLGNEEIDDENNKEKQDRQQAPVVEWRRKRSCTQ</sequence>
<dbReference type="EMBL" id="JAEPRB010000025">
    <property type="protein sequence ID" value="KAG2225650.1"/>
    <property type="molecule type" value="Genomic_DNA"/>
</dbReference>
<organism evidence="2 3">
    <name type="scientific">Circinella minor</name>
    <dbReference type="NCBI Taxonomy" id="1195481"/>
    <lineage>
        <taxon>Eukaryota</taxon>
        <taxon>Fungi</taxon>
        <taxon>Fungi incertae sedis</taxon>
        <taxon>Mucoromycota</taxon>
        <taxon>Mucoromycotina</taxon>
        <taxon>Mucoromycetes</taxon>
        <taxon>Mucorales</taxon>
        <taxon>Lichtheimiaceae</taxon>
        <taxon>Circinella</taxon>
    </lineage>
</organism>
<comment type="caution">
    <text evidence="2">The sequence shown here is derived from an EMBL/GenBank/DDBJ whole genome shotgun (WGS) entry which is preliminary data.</text>
</comment>
<keyword evidence="3" id="KW-1185">Reference proteome</keyword>
<dbReference type="OrthoDB" id="2284905at2759"/>
<feature type="compositionally biased region" description="Acidic residues" evidence="1">
    <location>
        <begin position="44"/>
        <end position="70"/>
    </location>
</feature>
<evidence type="ECO:0000313" key="3">
    <source>
        <dbReference type="Proteomes" id="UP000646827"/>
    </source>
</evidence>
<proteinExistence type="predicted"/>
<reference evidence="2 3" key="1">
    <citation type="submission" date="2020-12" db="EMBL/GenBank/DDBJ databases">
        <title>Metabolic potential, ecology and presence of endohyphal bacteria is reflected in genomic diversity of Mucoromycotina.</title>
        <authorList>
            <person name="Muszewska A."/>
            <person name="Okrasinska A."/>
            <person name="Steczkiewicz K."/>
            <person name="Drgas O."/>
            <person name="Orlowska M."/>
            <person name="Perlinska-Lenart U."/>
            <person name="Aleksandrzak-Piekarczyk T."/>
            <person name="Szatraj K."/>
            <person name="Zielenkiewicz U."/>
            <person name="Pilsyk S."/>
            <person name="Malc E."/>
            <person name="Mieczkowski P."/>
            <person name="Kruszewska J.S."/>
            <person name="Biernat P."/>
            <person name="Pawlowska J."/>
        </authorList>
    </citation>
    <scope>NUCLEOTIDE SEQUENCE [LARGE SCALE GENOMIC DNA]</scope>
    <source>
        <strain evidence="2 3">CBS 142.35</strain>
    </source>
</reference>
<evidence type="ECO:0000313" key="2">
    <source>
        <dbReference type="EMBL" id="KAG2225650.1"/>
    </source>
</evidence>
<gene>
    <name evidence="2" type="ORF">INT45_012122</name>
</gene>
<feature type="region of interest" description="Disordered" evidence="1">
    <location>
        <begin position="1"/>
        <end position="21"/>
    </location>
</feature>
<feature type="region of interest" description="Disordered" evidence="1">
    <location>
        <begin position="38"/>
        <end position="70"/>
    </location>
</feature>
<accession>A0A8H7VM31</accession>
<dbReference type="AlphaFoldDB" id="A0A8H7VM31"/>